<keyword evidence="6" id="KW-1185">Reference proteome</keyword>
<evidence type="ECO:0000256" key="2">
    <source>
        <dbReference type="ARBA" id="ARBA00022448"/>
    </source>
</evidence>
<protein>
    <submittedName>
        <fullName evidence="5">Membrane fusion protein, cobalt-zinc-cadmium efflux system</fullName>
    </submittedName>
</protein>
<dbReference type="Proteomes" id="UP000199312">
    <property type="component" value="Unassembled WGS sequence"/>
</dbReference>
<keyword evidence="2" id="KW-0813">Transport</keyword>
<proteinExistence type="inferred from homology"/>
<reference evidence="6" key="1">
    <citation type="submission" date="2016-10" db="EMBL/GenBank/DDBJ databases">
        <authorList>
            <person name="Varghese N."/>
            <person name="Submissions S."/>
        </authorList>
    </citation>
    <scope>NUCLEOTIDE SEQUENCE [LARGE SCALE GENOMIC DNA]</scope>
    <source>
        <strain evidence="6">DSM 24450</strain>
    </source>
</reference>
<dbReference type="Gene3D" id="2.40.50.100">
    <property type="match status" value="1"/>
</dbReference>
<feature type="domain" description="CusB-like beta-barrel" evidence="4">
    <location>
        <begin position="231"/>
        <end position="303"/>
    </location>
</feature>
<dbReference type="SUPFAM" id="SSF111369">
    <property type="entry name" value="HlyD-like secretion proteins"/>
    <property type="match status" value="1"/>
</dbReference>
<dbReference type="InterPro" id="IPR006143">
    <property type="entry name" value="RND_pump_MFP"/>
</dbReference>
<dbReference type="GO" id="GO:0022857">
    <property type="term" value="F:transmembrane transporter activity"/>
    <property type="evidence" value="ECO:0007669"/>
    <property type="project" value="InterPro"/>
</dbReference>
<feature type="domain" description="CzcB-like alpha-helical hairpin" evidence="3">
    <location>
        <begin position="117"/>
        <end position="174"/>
    </location>
</feature>
<organism evidence="5 6">
    <name type="scientific">Lutibacter maritimus</name>
    <dbReference type="NCBI Taxonomy" id="593133"/>
    <lineage>
        <taxon>Bacteria</taxon>
        <taxon>Pseudomonadati</taxon>
        <taxon>Bacteroidota</taxon>
        <taxon>Flavobacteriia</taxon>
        <taxon>Flavobacteriales</taxon>
        <taxon>Flavobacteriaceae</taxon>
        <taxon>Lutibacter</taxon>
    </lineage>
</organism>
<dbReference type="GO" id="GO:0016020">
    <property type="term" value="C:membrane"/>
    <property type="evidence" value="ECO:0007669"/>
    <property type="project" value="InterPro"/>
</dbReference>
<dbReference type="PANTHER" id="PTHR30097">
    <property type="entry name" value="CATION EFFLUX SYSTEM PROTEIN CUSB"/>
    <property type="match status" value="1"/>
</dbReference>
<dbReference type="Pfam" id="PF25954">
    <property type="entry name" value="Beta-barrel_RND_2"/>
    <property type="match status" value="1"/>
</dbReference>
<evidence type="ECO:0000313" key="6">
    <source>
        <dbReference type="Proteomes" id="UP000199312"/>
    </source>
</evidence>
<dbReference type="GO" id="GO:0030313">
    <property type="term" value="C:cell envelope"/>
    <property type="evidence" value="ECO:0007669"/>
    <property type="project" value="TreeGrafter"/>
</dbReference>
<gene>
    <name evidence="5" type="ORF">SAMN04488006_0726</name>
</gene>
<name>A0A1I6NYR8_9FLAO</name>
<comment type="similarity">
    <text evidence="1">Belongs to the membrane fusion protein (MFP) (TC 8.A.1) family.</text>
</comment>
<dbReference type="PANTHER" id="PTHR30097:SF4">
    <property type="entry name" value="SLR6042 PROTEIN"/>
    <property type="match status" value="1"/>
</dbReference>
<dbReference type="Gene3D" id="2.40.420.20">
    <property type="match status" value="1"/>
</dbReference>
<dbReference type="GO" id="GO:0015679">
    <property type="term" value="P:plasma membrane copper ion transport"/>
    <property type="evidence" value="ECO:0007669"/>
    <property type="project" value="TreeGrafter"/>
</dbReference>
<dbReference type="OrthoDB" id="9814657at2"/>
<dbReference type="Gene3D" id="1.10.287.470">
    <property type="entry name" value="Helix hairpin bin"/>
    <property type="match status" value="1"/>
</dbReference>
<dbReference type="STRING" id="593133.SAMN04488006_0726"/>
<dbReference type="GO" id="GO:0060003">
    <property type="term" value="P:copper ion export"/>
    <property type="evidence" value="ECO:0007669"/>
    <property type="project" value="TreeGrafter"/>
</dbReference>
<dbReference type="Gene3D" id="2.40.30.170">
    <property type="match status" value="1"/>
</dbReference>
<dbReference type="RefSeq" id="WP_090222732.1">
    <property type="nucleotide sequence ID" value="NZ_FOZP01000001.1"/>
</dbReference>
<dbReference type="NCBIfam" id="TIGR01730">
    <property type="entry name" value="RND_mfp"/>
    <property type="match status" value="1"/>
</dbReference>
<accession>A0A1I6NYR8</accession>
<dbReference type="InterPro" id="IPR058792">
    <property type="entry name" value="Beta-barrel_RND_2"/>
</dbReference>
<evidence type="ECO:0000259" key="4">
    <source>
        <dbReference type="Pfam" id="PF25954"/>
    </source>
</evidence>
<dbReference type="EMBL" id="FOZP01000001">
    <property type="protein sequence ID" value="SFS33096.1"/>
    <property type="molecule type" value="Genomic_DNA"/>
</dbReference>
<dbReference type="AlphaFoldDB" id="A0A1I6NYR8"/>
<evidence type="ECO:0000256" key="1">
    <source>
        <dbReference type="ARBA" id="ARBA00009477"/>
    </source>
</evidence>
<dbReference type="InterPro" id="IPR058648">
    <property type="entry name" value="HH_CzcB-like"/>
</dbReference>
<evidence type="ECO:0000259" key="3">
    <source>
        <dbReference type="Pfam" id="PF25893"/>
    </source>
</evidence>
<sequence>MKNFIYTIVAISIFIFSACNNSKESETEVTETTKNPNLIAVSDAQFKSAGMELKTMEHQTFAETIKTNGFIDVPPTDRAMVSAIMGGYVKISHLLIGTKVKRGQLLLTIENPDFIEIQQNYLELNETLTYLKNEFERQKTLFNEKITSEKNYLKAESDYKSSLAQFNGLGQKLRLMNININNVKAGKFTSTIPVYAPINGSVTQVYASVGKFMNESDVLVEIIDDLHKHIELVIFEKDVMNVKEGQKIRFKLPENSTNWYDAEVHLIGKAIDEKNRTVKVHGHLENEKQDFLVGMFVEAEIVTNELQRMALPISAIIEEDNSYAILLLTEQKDGNYQFEKRTVEIGLKNENFVEVLDSENSLKDKQILVKGVFTPLEE</sequence>
<evidence type="ECO:0000313" key="5">
    <source>
        <dbReference type="EMBL" id="SFS33096.1"/>
    </source>
</evidence>
<dbReference type="InterPro" id="IPR051909">
    <property type="entry name" value="MFP_Cation_Efflux"/>
</dbReference>
<dbReference type="Pfam" id="PF25893">
    <property type="entry name" value="HH_CzcB"/>
    <property type="match status" value="1"/>
</dbReference>
<dbReference type="PROSITE" id="PS51257">
    <property type="entry name" value="PROKAR_LIPOPROTEIN"/>
    <property type="match status" value="1"/>
</dbReference>